<dbReference type="Pfam" id="PF00575">
    <property type="entry name" value="S1"/>
    <property type="match status" value="1"/>
</dbReference>
<dbReference type="EMBL" id="QVEP01000080">
    <property type="protein sequence ID" value="RGB72304.1"/>
    <property type="molecule type" value="Genomic_DNA"/>
</dbReference>
<evidence type="ECO:0000256" key="3">
    <source>
        <dbReference type="ARBA" id="ARBA00022490"/>
    </source>
</evidence>
<dbReference type="PROSITE" id="PS50126">
    <property type="entry name" value="S1"/>
    <property type="match status" value="1"/>
</dbReference>
<comment type="caution">
    <text evidence="10">The sequence shown here is derived from an EMBL/GenBank/DDBJ whole genome shotgun (WGS) entry which is preliminary data.</text>
</comment>
<evidence type="ECO:0000256" key="7">
    <source>
        <dbReference type="ARBA" id="ARBA00022884"/>
    </source>
</evidence>
<name>A0A3E2TBZ6_9FIRM</name>
<dbReference type="InterPro" id="IPR001900">
    <property type="entry name" value="RNase_II/R"/>
</dbReference>
<evidence type="ECO:0000259" key="9">
    <source>
        <dbReference type="PROSITE" id="PS50126"/>
    </source>
</evidence>
<dbReference type="AlphaFoldDB" id="A0A3E2TBZ6"/>
<evidence type="ECO:0000256" key="1">
    <source>
        <dbReference type="ARBA" id="ARBA00001849"/>
    </source>
</evidence>
<evidence type="ECO:0000256" key="5">
    <source>
        <dbReference type="ARBA" id="ARBA00022801"/>
    </source>
</evidence>
<evidence type="ECO:0000256" key="6">
    <source>
        <dbReference type="ARBA" id="ARBA00022839"/>
    </source>
</evidence>
<organism evidence="10 11">
    <name type="scientific">Coprococcus catus</name>
    <dbReference type="NCBI Taxonomy" id="116085"/>
    <lineage>
        <taxon>Bacteria</taxon>
        <taxon>Bacillati</taxon>
        <taxon>Bacillota</taxon>
        <taxon>Clostridia</taxon>
        <taxon>Lachnospirales</taxon>
        <taxon>Lachnospiraceae</taxon>
        <taxon>Coprococcus</taxon>
    </lineage>
</organism>
<dbReference type="InterPro" id="IPR013223">
    <property type="entry name" value="RNase_B_OB_dom"/>
</dbReference>
<keyword evidence="6 8" id="KW-0269">Exonuclease</keyword>
<dbReference type="CDD" id="cd04471">
    <property type="entry name" value="S1_RNase_R"/>
    <property type="match status" value="1"/>
</dbReference>
<evidence type="ECO:0000313" key="11">
    <source>
        <dbReference type="Proteomes" id="UP000260773"/>
    </source>
</evidence>
<dbReference type="InterPro" id="IPR012340">
    <property type="entry name" value="NA-bd_OB-fold"/>
</dbReference>
<dbReference type="InterPro" id="IPR003029">
    <property type="entry name" value="S1_domain"/>
</dbReference>
<evidence type="ECO:0000256" key="4">
    <source>
        <dbReference type="ARBA" id="ARBA00022722"/>
    </source>
</evidence>
<sequence>MDKVIFDVRRKMVLDFIEEKNYKPMKFKELCMVFSVPKREKEEFKEFLDQLIAGGELTLTENGRYKKAEPDTFTGKFCGSTRGFGFVTVEGMEQDVFIPADETKGAFHGDTVVIQLVAPAVPAGGTRAAKRAEGKVLQIVERGFTEVTGIFQKNKNYGFVIPDNQKIGSDIFIPCGKTMRAVNGHRVVVKLTDYGNDRKNPEGTVTEILGHADDPKTDILAVVKAFDLPTEFPEDVKTQLLSVPESVSPEETEGRRDLRDRMTVTIDGEDAKDLDDAITLEMKDGHYFLGVHIADVTHYVKEGSPLDKEALKRGTSVYLVNKVIPMLPHALSNGICSLNEGVDRLALSCLMELDERGGIIGHEITESVIRVNHRMSYNQVSRILDGDKELTVVYADAVKMFKEMKTLSDLLRKKRKERGGIDFDFPESKIELDDRDFPVDIHPYDRNPATKIIEDFMLMANETIAEDFFWQELPFLYRSHESPDTDRIKRLMILIKNYGYYMNIRQDSIHPMEFQKLLGKIEGTPEETMISRLVLRSMKQARYTTENLGHFGLAVSYYCHFTSPIRRYPDLQIHRIIKENLHGQLDDGRQAHYHHILPDVAVQTSSTERRADEAEREVEKMKKAEYMSKRIGQRYEGVVSGITNWGMYVELPNTCEGLIRLQDMDDDYYIFDENTYTLTGEDTGRTFKLGEHVRIIVKDVDFLAKAVNFMLEDSIFAEGEM</sequence>
<dbReference type="GO" id="GO:0008859">
    <property type="term" value="F:exoribonuclease II activity"/>
    <property type="evidence" value="ECO:0007669"/>
    <property type="project" value="UniProtKB-UniRule"/>
</dbReference>
<dbReference type="PANTHER" id="PTHR23355:SF9">
    <property type="entry name" value="DIS3-LIKE EXONUCLEASE 2"/>
    <property type="match status" value="1"/>
</dbReference>
<proteinExistence type="inferred from homology"/>
<dbReference type="Pfam" id="PF00773">
    <property type="entry name" value="RNB"/>
    <property type="match status" value="1"/>
</dbReference>
<dbReference type="GO" id="GO:0006402">
    <property type="term" value="P:mRNA catabolic process"/>
    <property type="evidence" value="ECO:0007669"/>
    <property type="project" value="TreeGrafter"/>
</dbReference>
<comment type="subcellular location">
    <subcellularLocation>
        <location evidence="2 8">Cytoplasm</location>
    </subcellularLocation>
</comment>
<comment type="similarity">
    <text evidence="8">Belongs to the RNR ribonuclease family. RNase R subfamily.</text>
</comment>
<dbReference type="InterPro" id="IPR050180">
    <property type="entry name" value="RNR_Ribonuclease"/>
</dbReference>
<dbReference type="InterPro" id="IPR011129">
    <property type="entry name" value="CSD"/>
</dbReference>
<keyword evidence="7 8" id="KW-0694">RNA-binding</keyword>
<dbReference type="SUPFAM" id="SSF50249">
    <property type="entry name" value="Nucleic acid-binding proteins"/>
    <property type="match status" value="4"/>
</dbReference>
<dbReference type="Gene3D" id="2.40.50.140">
    <property type="entry name" value="Nucleic acid-binding proteins"/>
    <property type="match status" value="3"/>
</dbReference>
<dbReference type="Pfam" id="PF08206">
    <property type="entry name" value="OB_RNB"/>
    <property type="match status" value="1"/>
</dbReference>
<evidence type="ECO:0000256" key="8">
    <source>
        <dbReference type="HAMAP-Rule" id="MF_01895"/>
    </source>
</evidence>
<dbReference type="SMART" id="SM00955">
    <property type="entry name" value="RNB"/>
    <property type="match status" value="1"/>
</dbReference>
<dbReference type="NCBIfam" id="TIGR00358">
    <property type="entry name" value="3_prime_RNase"/>
    <property type="match status" value="1"/>
</dbReference>
<dbReference type="Pfam" id="PF17876">
    <property type="entry name" value="CSD2"/>
    <property type="match status" value="1"/>
</dbReference>
<keyword evidence="4 8" id="KW-0540">Nuclease</keyword>
<keyword evidence="5 8" id="KW-0378">Hydrolase</keyword>
<evidence type="ECO:0000313" key="10">
    <source>
        <dbReference type="EMBL" id="RGB72304.1"/>
    </source>
</evidence>
<comment type="function">
    <text evidence="8">3'-5' exoribonuclease that releases 5'-nucleoside monophosphates and is involved in maturation of structured RNAs.</text>
</comment>
<gene>
    <name evidence="8 10" type="primary">rnr</name>
    <name evidence="10" type="ORF">DW070_16705</name>
</gene>
<evidence type="ECO:0000256" key="2">
    <source>
        <dbReference type="ARBA" id="ARBA00004496"/>
    </source>
</evidence>
<dbReference type="HAMAP" id="MF_01895">
    <property type="entry name" value="RNase_R"/>
    <property type="match status" value="1"/>
</dbReference>
<dbReference type="InterPro" id="IPR004476">
    <property type="entry name" value="RNase_II/RNase_R"/>
</dbReference>
<protein>
    <recommendedName>
        <fullName evidence="8">Ribonuclease R</fullName>
        <shortName evidence="8">RNase R</shortName>
        <ecNumber evidence="8">3.1.13.1</ecNumber>
    </recommendedName>
</protein>
<dbReference type="PANTHER" id="PTHR23355">
    <property type="entry name" value="RIBONUCLEASE"/>
    <property type="match status" value="1"/>
</dbReference>
<dbReference type="RefSeq" id="WP_117529229.1">
    <property type="nucleotide sequence ID" value="NZ_JAQENQ010000001.1"/>
</dbReference>
<dbReference type="InterPro" id="IPR011805">
    <property type="entry name" value="RNase_R"/>
</dbReference>
<dbReference type="InterPro" id="IPR040476">
    <property type="entry name" value="CSD2"/>
</dbReference>
<dbReference type="GO" id="GO:0005829">
    <property type="term" value="C:cytosol"/>
    <property type="evidence" value="ECO:0007669"/>
    <property type="project" value="TreeGrafter"/>
</dbReference>
<dbReference type="SMART" id="SM00357">
    <property type="entry name" value="CSP"/>
    <property type="match status" value="2"/>
</dbReference>
<reference evidence="10 11" key="1">
    <citation type="submission" date="2018-08" db="EMBL/GenBank/DDBJ databases">
        <title>A genome reference for cultivated species of the human gut microbiota.</title>
        <authorList>
            <person name="Zou Y."/>
            <person name="Xue W."/>
            <person name="Luo G."/>
        </authorList>
    </citation>
    <scope>NUCLEOTIDE SEQUENCE [LARGE SCALE GENOMIC DNA]</scope>
    <source>
        <strain evidence="10 11">AF45-17</strain>
    </source>
</reference>
<dbReference type="GO" id="GO:0003723">
    <property type="term" value="F:RNA binding"/>
    <property type="evidence" value="ECO:0007669"/>
    <property type="project" value="UniProtKB-UniRule"/>
</dbReference>
<dbReference type="SMART" id="SM00316">
    <property type="entry name" value="S1"/>
    <property type="match status" value="1"/>
</dbReference>
<dbReference type="EC" id="3.1.13.1" evidence="8"/>
<dbReference type="NCBIfam" id="TIGR02063">
    <property type="entry name" value="RNase_R"/>
    <property type="match status" value="1"/>
</dbReference>
<keyword evidence="3 8" id="KW-0963">Cytoplasm</keyword>
<dbReference type="Proteomes" id="UP000260773">
    <property type="component" value="Unassembled WGS sequence"/>
</dbReference>
<feature type="domain" description="S1 motif" evidence="9">
    <location>
        <begin position="632"/>
        <end position="712"/>
    </location>
</feature>
<comment type="catalytic activity">
    <reaction evidence="1 8">
        <text>Exonucleolytic cleavage in the 3'- to 5'-direction to yield nucleoside 5'-phosphates.</text>
        <dbReference type="EC" id="3.1.13.1"/>
    </reaction>
</comment>
<accession>A0A3E2TBZ6</accession>